<name>A0A843TZT2_COLES</name>
<gene>
    <name evidence="4" type="ORF">Taro_009328</name>
</gene>
<evidence type="ECO:0000256" key="1">
    <source>
        <dbReference type="ARBA" id="ARBA00004167"/>
    </source>
</evidence>
<comment type="caution">
    <text evidence="4">The sequence shown here is derived from an EMBL/GenBank/DDBJ whole genome shotgun (WGS) entry which is preliminary data.</text>
</comment>
<evidence type="ECO:0000313" key="4">
    <source>
        <dbReference type="EMBL" id="MQL76918.1"/>
    </source>
</evidence>
<dbReference type="Gene3D" id="2.60.120.430">
    <property type="entry name" value="Galactose-binding lectin"/>
    <property type="match status" value="1"/>
</dbReference>
<dbReference type="Proteomes" id="UP000652761">
    <property type="component" value="Unassembled WGS sequence"/>
</dbReference>
<dbReference type="EMBL" id="NMUH01000323">
    <property type="protein sequence ID" value="MQL76918.1"/>
    <property type="molecule type" value="Genomic_DNA"/>
</dbReference>
<feature type="non-terminal residue" evidence="4">
    <location>
        <position position="222"/>
    </location>
</feature>
<evidence type="ECO:0000259" key="3">
    <source>
        <dbReference type="Pfam" id="PF12819"/>
    </source>
</evidence>
<dbReference type="PANTHER" id="PTHR45631">
    <property type="entry name" value="OS07G0107800 PROTEIN-RELATED"/>
    <property type="match status" value="1"/>
</dbReference>
<organism evidence="4 5">
    <name type="scientific">Colocasia esculenta</name>
    <name type="common">Wild taro</name>
    <name type="synonym">Arum esculentum</name>
    <dbReference type="NCBI Taxonomy" id="4460"/>
    <lineage>
        <taxon>Eukaryota</taxon>
        <taxon>Viridiplantae</taxon>
        <taxon>Streptophyta</taxon>
        <taxon>Embryophyta</taxon>
        <taxon>Tracheophyta</taxon>
        <taxon>Spermatophyta</taxon>
        <taxon>Magnoliopsida</taxon>
        <taxon>Liliopsida</taxon>
        <taxon>Araceae</taxon>
        <taxon>Aroideae</taxon>
        <taxon>Colocasieae</taxon>
        <taxon>Colocasia</taxon>
    </lineage>
</organism>
<feature type="chain" id="PRO_5032422150" description="Malectin-like domain-containing protein" evidence="2">
    <location>
        <begin position="30"/>
        <end position="222"/>
    </location>
</feature>
<reference evidence="4" key="1">
    <citation type="submission" date="2017-07" db="EMBL/GenBank/DDBJ databases">
        <title>Taro Niue Genome Assembly and Annotation.</title>
        <authorList>
            <person name="Atibalentja N."/>
            <person name="Keating K."/>
            <person name="Fields C.J."/>
        </authorList>
    </citation>
    <scope>NUCLEOTIDE SEQUENCE</scope>
    <source>
        <strain evidence="4">Niue_2</strain>
        <tissue evidence="4">Leaf</tissue>
    </source>
</reference>
<dbReference type="InterPro" id="IPR024788">
    <property type="entry name" value="Malectin-like_Carb-bd_dom"/>
</dbReference>
<dbReference type="GO" id="GO:0016020">
    <property type="term" value="C:membrane"/>
    <property type="evidence" value="ECO:0007669"/>
    <property type="project" value="UniProtKB-SubCell"/>
</dbReference>
<proteinExistence type="predicted"/>
<dbReference type="AlphaFoldDB" id="A0A843TZT2"/>
<dbReference type="PANTHER" id="PTHR45631:SF202">
    <property type="entry name" value="SENESCENCE-INDUCED RECEPTOR-LIKE SERINE_THREONINE-PROTEIN KINASE"/>
    <property type="match status" value="1"/>
</dbReference>
<sequence length="222" mass="24849">MAAQGFSVVTSAFFFIVALAQCAVVLVHGQSQEGFISIDCGIADGANYTDDDTKITNVPDTGYIDAGMNRYLPSNIGMKSGLDTVYQTVRSFPEGIRNCYKLWPVRPDEKYLVRASFYYGNYDNKNSTPVFDLYIGVNLWRTIDHLSSSDDPFFEEIITVTPRNSNSLSVCLVNMGRGTPFISALELRPLPNSMYLLVNQSQSLVFTYRRNYGATSELRYSL</sequence>
<evidence type="ECO:0000313" key="5">
    <source>
        <dbReference type="Proteomes" id="UP000652761"/>
    </source>
</evidence>
<feature type="domain" description="Malectin-like" evidence="3">
    <location>
        <begin position="38"/>
        <end position="220"/>
    </location>
</feature>
<comment type="subcellular location">
    <subcellularLocation>
        <location evidence="1">Membrane</location>
        <topology evidence="1">Single-pass membrane protein</topology>
    </subcellularLocation>
</comment>
<dbReference type="OrthoDB" id="1429720at2759"/>
<keyword evidence="5" id="KW-1185">Reference proteome</keyword>
<evidence type="ECO:0000256" key="2">
    <source>
        <dbReference type="SAM" id="SignalP"/>
    </source>
</evidence>
<accession>A0A843TZT2</accession>
<feature type="signal peptide" evidence="2">
    <location>
        <begin position="1"/>
        <end position="29"/>
    </location>
</feature>
<protein>
    <recommendedName>
        <fullName evidence="3">Malectin-like domain-containing protein</fullName>
    </recommendedName>
</protein>
<keyword evidence="2" id="KW-0732">Signal</keyword>
<dbReference type="Pfam" id="PF12819">
    <property type="entry name" value="Malectin_like"/>
    <property type="match status" value="1"/>
</dbReference>